<organism evidence="2 3">
    <name type="scientific">Rotaria magnacalcarata</name>
    <dbReference type="NCBI Taxonomy" id="392030"/>
    <lineage>
        <taxon>Eukaryota</taxon>
        <taxon>Metazoa</taxon>
        <taxon>Spiralia</taxon>
        <taxon>Gnathifera</taxon>
        <taxon>Rotifera</taxon>
        <taxon>Eurotatoria</taxon>
        <taxon>Bdelloidea</taxon>
        <taxon>Philodinida</taxon>
        <taxon>Philodinidae</taxon>
        <taxon>Rotaria</taxon>
    </lineage>
</organism>
<comment type="caution">
    <text evidence="2">The sequence shown here is derived from an EMBL/GenBank/DDBJ whole genome shotgun (WGS) entry which is preliminary data.</text>
</comment>
<evidence type="ECO:0000259" key="1">
    <source>
        <dbReference type="PROSITE" id="PS50021"/>
    </source>
</evidence>
<dbReference type="GO" id="GO:0001578">
    <property type="term" value="P:microtubule bundle formation"/>
    <property type="evidence" value="ECO:0007669"/>
    <property type="project" value="TreeGrafter"/>
</dbReference>
<dbReference type="PROSITE" id="PS50021">
    <property type="entry name" value="CH"/>
    <property type="match status" value="1"/>
</dbReference>
<dbReference type="GO" id="GO:0051764">
    <property type="term" value="P:actin crosslink formation"/>
    <property type="evidence" value="ECO:0007669"/>
    <property type="project" value="TreeGrafter"/>
</dbReference>
<dbReference type="GO" id="GO:1904825">
    <property type="term" value="P:protein localization to microtubule plus-end"/>
    <property type="evidence" value="ECO:0007669"/>
    <property type="project" value="TreeGrafter"/>
</dbReference>
<dbReference type="SMART" id="SM00033">
    <property type="entry name" value="CH"/>
    <property type="match status" value="1"/>
</dbReference>
<dbReference type="Pfam" id="PF00307">
    <property type="entry name" value="CH"/>
    <property type="match status" value="1"/>
</dbReference>
<dbReference type="EMBL" id="CAJOBJ010332388">
    <property type="protein sequence ID" value="CAF5184542.1"/>
    <property type="molecule type" value="Genomic_DNA"/>
</dbReference>
<dbReference type="PANTHER" id="PTHR46756">
    <property type="entry name" value="TRANSGELIN"/>
    <property type="match status" value="1"/>
</dbReference>
<protein>
    <recommendedName>
        <fullName evidence="1">Calponin-homology (CH) domain-containing protein</fullName>
    </recommendedName>
</protein>
<dbReference type="CDD" id="cd21268">
    <property type="entry name" value="CH_GAS2L1_2"/>
    <property type="match status" value="1"/>
</dbReference>
<dbReference type="SUPFAM" id="SSF47576">
    <property type="entry name" value="Calponin-homology domain, CH-domain"/>
    <property type="match status" value="1"/>
</dbReference>
<dbReference type="GO" id="GO:0005737">
    <property type="term" value="C:cytoplasm"/>
    <property type="evidence" value="ECO:0007669"/>
    <property type="project" value="TreeGrafter"/>
</dbReference>
<dbReference type="Proteomes" id="UP000681720">
    <property type="component" value="Unassembled WGS sequence"/>
</dbReference>
<dbReference type="Gene3D" id="1.10.418.10">
    <property type="entry name" value="Calponin-like domain"/>
    <property type="match status" value="1"/>
</dbReference>
<dbReference type="GO" id="GO:0031110">
    <property type="term" value="P:regulation of microtubule polymerization or depolymerization"/>
    <property type="evidence" value="ECO:0007669"/>
    <property type="project" value="TreeGrafter"/>
</dbReference>
<dbReference type="GO" id="GO:0008017">
    <property type="term" value="F:microtubule binding"/>
    <property type="evidence" value="ECO:0007669"/>
    <property type="project" value="TreeGrafter"/>
</dbReference>
<dbReference type="InterPro" id="IPR036872">
    <property type="entry name" value="CH_dom_sf"/>
</dbReference>
<feature type="non-terminal residue" evidence="2">
    <location>
        <position position="188"/>
    </location>
</feature>
<gene>
    <name evidence="2" type="ORF">GIL414_LOCUS70527</name>
</gene>
<dbReference type="AlphaFoldDB" id="A0A8S3HNV0"/>
<evidence type="ECO:0000313" key="3">
    <source>
        <dbReference type="Proteomes" id="UP000681720"/>
    </source>
</evidence>
<accession>A0A8S3HNV0</accession>
<feature type="domain" description="Calponin-homology (CH)" evidence="1">
    <location>
        <begin position="33"/>
        <end position="162"/>
    </location>
</feature>
<feature type="non-terminal residue" evidence="2">
    <location>
        <position position="1"/>
    </location>
</feature>
<reference evidence="2" key="1">
    <citation type="submission" date="2021-02" db="EMBL/GenBank/DDBJ databases">
        <authorList>
            <person name="Nowell W R."/>
        </authorList>
    </citation>
    <scope>NUCLEOTIDE SEQUENCE</scope>
</reference>
<dbReference type="GO" id="GO:0005884">
    <property type="term" value="C:actin filament"/>
    <property type="evidence" value="ECO:0007669"/>
    <property type="project" value="TreeGrafter"/>
</dbReference>
<dbReference type="PANTHER" id="PTHR46756:SF18">
    <property type="entry name" value="GAS2-LIKE PROTEIN PICKLED EGGS"/>
    <property type="match status" value="1"/>
</dbReference>
<dbReference type="InterPro" id="IPR001715">
    <property type="entry name" value="CH_dom"/>
</dbReference>
<dbReference type="GO" id="GO:0051015">
    <property type="term" value="F:actin filament binding"/>
    <property type="evidence" value="ECO:0007669"/>
    <property type="project" value="TreeGrafter"/>
</dbReference>
<dbReference type="GO" id="GO:0008093">
    <property type="term" value="F:cytoskeletal anchor activity"/>
    <property type="evidence" value="ECO:0007669"/>
    <property type="project" value="TreeGrafter"/>
</dbReference>
<proteinExistence type="predicted"/>
<dbReference type="GO" id="GO:0035371">
    <property type="term" value="C:microtubule plus-end"/>
    <property type="evidence" value="ECO:0007669"/>
    <property type="project" value="TreeGrafter"/>
</dbReference>
<evidence type="ECO:0000313" key="2">
    <source>
        <dbReference type="EMBL" id="CAF5184542.1"/>
    </source>
</evidence>
<name>A0A8S3HNV0_9BILA</name>
<dbReference type="GO" id="GO:0001725">
    <property type="term" value="C:stress fiber"/>
    <property type="evidence" value="ECO:0007669"/>
    <property type="project" value="TreeGrafter"/>
</dbReference>
<sequence length="188" mass="21868">MGTTVEQLVIDPRSRFLEMKSLQPYSTTDEYLYAMKEDLADWLSNMYPEWRPITADSFLECLENGVLLCQHANNVNDAARKAYSLKLAPRPLSTSTLENCKYRPDARPQTFNARDNVSQFIKWSRRVVGVREVLMFESDDLILRKNEKHFLLCLLEIARYGSQFGVSVPAIIKLEDEIEREIQRDKQT</sequence>